<dbReference type="InterPro" id="IPR008271">
    <property type="entry name" value="Ser/Thr_kinase_AS"/>
</dbReference>
<evidence type="ECO:0000313" key="9">
    <source>
        <dbReference type="Proteomes" id="UP000019804"/>
    </source>
</evidence>
<dbReference type="GeneID" id="63694308"/>
<dbReference type="Pfam" id="PF00069">
    <property type="entry name" value="Pkinase"/>
    <property type="match status" value="1"/>
</dbReference>
<accession>A0A017S907</accession>
<feature type="compositionally biased region" description="Polar residues" evidence="5">
    <location>
        <begin position="540"/>
        <end position="559"/>
    </location>
</feature>
<dbReference type="PROSITE" id="PS50011">
    <property type="entry name" value="PROTEIN_KINASE_DOM"/>
    <property type="match status" value="1"/>
</dbReference>
<protein>
    <submittedName>
        <fullName evidence="8">Kinase-like protein</fullName>
    </submittedName>
</protein>
<keyword evidence="2 4" id="KW-0547">Nucleotide-binding</keyword>
<keyword evidence="9" id="KW-1185">Reference proteome</keyword>
<dbReference type="AlphaFoldDB" id="A0A017S907"/>
<evidence type="ECO:0000256" key="2">
    <source>
        <dbReference type="ARBA" id="ARBA00022741"/>
    </source>
</evidence>
<comment type="similarity">
    <text evidence="1">Belongs to the protein kinase superfamily. CAMK Ser/Thr protein kinase family. CHEK2 subfamily.</text>
</comment>
<feature type="domain" description="FHA" evidence="6">
    <location>
        <begin position="35"/>
        <end position="94"/>
    </location>
</feature>
<dbReference type="InterPro" id="IPR017441">
    <property type="entry name" value="Protein_kinase_ATP_BS"/>
</dbReference>
<dbReference type="PROSITE" id="PS00108">
    <property type="entry name" value="PROTEIN_KINASE_ST"/>
    <property type="match status" value="1"/>
</dbReference>
<name>A0A017S907_ASPRC</name>
<dbReference type="PANTHER" id="PTHR24347">
    <property type="entry name" value="SERINE/THREONINE-PROTEIN KINASE"/>
    <property type="match status" value="1"/>
</dbReference>
<keyword evidence="3 4" id="KW-0067">ATP-binding</keyword>
<sequence length="683" mass="78233">MPFSTEGNTVGILARWDPRTGQTSHSRSIDSNEEVYVGRDSKRCQYVIDDPFISNKHLRIYTILFDRENPGEVAPLVYVQDHSMNGTMWNDYRMGEGSGSFLLSHGDKLRLTLDIHLIFLREEYKEDQWFDMLQKVEMKVGIYVLLVFLERCMCSPRSKVFQEQYVITPRKLGSGAYGRVHMAYKKDNGQQLACKVVDLRAMRDRATKEIEEQKSKFFRNKWQASMVNNNNDKRADVIAIRGLENYLSKKVQEKLDIYHREAKVLENLSHPNIISVEKVIRSSNTIYLFQDLITAGDLFSFIQYKGGKLGDIESAVVVRQVLMALDYLHDRDIVHRDLKPDNILMTSLADGGRVILTDFGCARLVKPMIERMSTMIGTFEYSAPEVLQSNQKGYTKAVDLWSLGCVTAILLTGDSPFRDPGNLDQAQLPQNGDFVRLEQDMEWHHVGTRARDFVRQLLVLDEMKRMTVKHALRHSWFTNRAHKREFEALYRRSIKDWKPRVHQGPLMVDLCSLIEIRKTRELHQASAVDACMERRGQLSHPLTSFSENPSQCSLSSGSATDCERPVSPTLSDPDLPTHNRARDESFELGESFYCHQKQKLGMGFSAQGDIPNPPTHITTGKNGKQIPLPFTSDTYPIPIKKRARDPWEVPEDEVYEEVSNAMTGKRQHVAYGSSVFPKAAQWT</sequence>
<dbReference type="PROSITE" id="PS50006">
    <property type="entry name" value="FHA_DOMAIN"/>
    <property type="match status" value="1"/>
</dbReference>
<evidence type="ECO:0000256" key="5">
    <source>
        <dbReference type="SAM" id="MobiDB-lite"/>
    </source>
</evidence>
<dbReference type="Pfam" id="PF00498">
    <property type="entry name" value="FHA"/>
    <property type="match status" value="1"/>
</dbReference>
<reference evidence="9" key="1">
    <citation type="journal article" date="2014" name="Nat. Commun.">
        <title>Genomic adaptations of the halophilic Dead Sea filamentous fungus Eurotium rubrum.</title>
        <authorList>
            <person name="Kis-Papo T."/>
            <person name="Weig A.R."/>
            <person name="Riley R."/>
            <person name="Persoh D."/>
            <person name="Salamov A."/>
            <person name="Sun H."/>
            <person name="Lipzen A."/>
            <person name="Wasser S.P."/>
            <person name="Rambold G."/>
            <person name="Grigoriev I.V."/>
            <person name="Nevo E."/>
        </authorList>
    </citation>
    <scope>NUCLEOTIDE SEQUENCE [LARGE SCALE GENOMIC DNA]</scope>
    <source>
        <strain evidence="9">CBS 135680</strain>
    </source>
</reference>
<dbReference type="Proteomes" id="UP000019804">
    <property type="component" value="Unassembled WGS sequence"/>
</dbReference>
<dbReference type="SUPFAM" id="SSF56112">
    <property type="entry name" value="Protein kinase-like (PK-like)"/>
    <property type="match status" value="1"/>
</dbReference>
<dbReference type="Gene3D" id="3.30.200.20">
    <property type="entry name" value="Phosphorylase Kinase, domain 1"/>
    <property type="match status" value="2"/>
</dbReference>
<evidence type="ECO:0000256" key="1">
    <source>
        <dbReference type="ARBA" id="ARBA00005575"/>
    </source>
</evidence>
<dbReference type="Gene3D" id="2.60.200.20">
    <property type="match status" value="1"/>
</dbReference>
<dbReference type="SUPFAM" id="SSF49879">
    <property type="entry name" value="SMAD/FHA domain"/>
    <property type="match status" value="1"/>
</dbReference>
<dbReference type="EMBL" id="KK088433">
    <property type="protein sequence ID" value="EYE93094.1"/>
    <property type="molecule type" value="Genomic_DNA"/>
</dbReference>
<dbReference type="InterPro" id="IPR008984">
    <property type="entry name" value="SMAD_FHA_dom_sf"/>
</dbReference>
<evidence type="ECO:0000256" key="3">
    <source>
        <dbReference type="ARBA" id="ARBA00022840"/>
    </source>
</evidence>
<proteinExistence type="inferred from homology"/>
<dbReference type="GO" id="GO:0004672">
    <property type="term" value="F:protein kinase activity"/>
    <property type="evidence" value="ECO:0007669"/>
    <property type="project" value="InterPro"/>
</dbReference>
<organism evidence="8 9">
    <name type="scientific">Aspergillus ruber (strain CBS 135680)</name>
    <dbReference type="NCBI Taxonomy" id="1388766"/>
    <lineage>
        <taxon>Eukaryota</taxon>
        <taxon>Fungi</taxon>
        <taxon>Dikarya</taxon>
        <taxon>Ascomycota</taxon>
        <taxon>Pezizomycotina</taxon>
        <taxon>Eurotiomycetes</taxon>
        <taxon>Eurotiomycetidae</taxon>
        <taxon>Eurotiales</taxon>
        <taxon>Aspergillaceae</taxon>
        <taxon>Aspergillus</taxon>
        <taxon>Aspergillus subgen. Aspergillus</taxon>
    </lineage>
</organism>
<evidence type="ECO:0000256" key="4">
    <source>
        <dbReference type="PROSITE-ProRule" id="PRU10141"/>
    </source>
</evidence>
<feature type="domain" description="Protein kinase" evidence="7">
    <location>
        <begin position="166"/>
        <end position="477"/>
    </location>
</feature>
<dbReference type="RefSeq" id="XP_040636782.1">
    <property type="nucleotide sequence ID" value="XM_040779184.1"/>
</dbReference>
<feature type="binding site" evidence="4">
    <location>
        <position position="195"/>
    </location>
    <ligand>
        <name>ATP</name>
        <dbReference type="ChEBI" id="CHEBI:30616"/>
    </ligand>
</feature>
<evidence type="ECO:0000259" key="6">
    <source>
        <dbReference type="PROSITE" id="PS50006"/>
    </source>
</evidence>
<dbReference type="InterPro" id="IPR011009">
    <property type="entry name" value="Kinase-like_dom_sf"/>
</dbReference>
<dbReference type="Gene3D" id="1.10.510.10">
    <property type="entry name" value="Transferase(Phosphotransferase) domain 1"/>
    <property type="match status" value="1"/>
</dbReference>
<dbReference type="InterPro" id="IPR000719">
    <property type="entry name" value="Prot_kinase_dom"/>
</dbReference>
<dbReference type="SMART" id="SM00220">
    <property type="entry name" value="S_TKc"/>
    <property type="match status" value="1"/>
</dbReference>
<dbReference type="CDD" id="cd22670">
    <property type="entry name" value="FHA_MEK1-like"/>
    <property type="match status" value="1"/>
</dbReference>
<evidence type="ECO:0000313" key="8">
    <source>
        <dbReference type="EMBL" id="EYE93094.1"/>
    </source>
</evidence>
<dbReference type="GO" id="GO:0005524">
    <property type="term" value="F:ATP binding"/>
    <property type="evidence" value="ECO:0007669"/>
    <property type="project" value="UniProtKB-UniRule"/>
</dbReference>
<dbReference type="STRING" id="1388766.A0A017S907"/>
<dbReference type="InterPro" id="IPR000253">
    <property type="entry name" value="FHA_dom"/>
</dbReference>
<dbReference type="SMART" id="SM00240">
    <property type="entry name" value="FHA"/>
    <property type="match status" value="1"/>
</dbReference>
<evidence type="ECO:0000259" key="7">
    <source>
        <dbReference type="PROSITE" id="PS50011"/>
    </source>
</evidence>
<dbReference type="PROSITE" id="PS00107">
    <property type="entry name" value="PROTEIN_KINASE_ATP"/>
    <property type="match status" value="1"/>
</dbReference>
<dbReference type="HOGENOM" id="CLU_000288_105_1_1"/>
<dbReference type="OrthoDB" id="74764at2759"/>
<keyword evidence="8" id="KW-0808">Transferase</keyword>
<keyword evidence="8" id="KW-0418">Kinase</keyword>
<feature type="region of interest" description="Disordered" evidence="5">
    <location>
        <begin position="540"/>
        <end position="580"/>
    </location>
</feature>
<gene>
    <name evidence="8" type="ORF">EURHEDRAFT_379514</name>
</gene>